<accession>A0A255HBL7</accession>
<evidence type="ECO:0000256" key="5">
    <source>
        <dbReference type="SAM" id="MobiDB-lite"/>
    </source>
</evidence>
<keyword evidence="3" id="KW-0804">Transcription</keyword>
<dbReference type="OrthoDB" id="3210235at2"/>
<dbReference type="GO" id="GO:0003700">
    <property type="term" value="F:DNA-binding transcription factor activity"/>
    <property type="evidence" value="ECO:0007669"/>
    <property type="project" value="TreeGrafter"/>
</dbReference>
<dbReference type="InterPro" id="IPR004111">
    <property type="entry name" value="Repressor_TetR_C"/>
</dbReference>
<evidence type="ECO:0000256" key="4">
    <source>
        <dbReference type="PROSITE-ProRule" id="PRU00335"/>
    </source>
</evidence>
<dbReference type="SUPFAM" id="SSF46689">
    <property type="entry name" value="Homeodomain-like"/>
    <property type="match status" value="1"/>
</dbReference>
<feature type="domain" description="HTH tetR-type" evidence="6">
    <location>
        <begin position="20"/>
        <end position="80"/>
    </location>
</feature>
<dbReference type="Proteomes" id="UP000216311">
    <property type="component" value="Unassembled WGS sequence"/>
</dbReference>
<dbReference type="Gene3D" id="1.10.357.10">
    <property type="entry name" value="Tetracycline Repressor, domain 2"/>
    <property type="match status" value="1"/>
</dbReference>
<dbReference type="RefSeq" id="WP_094362143.1">
    <property type="nucleotide sequence ID" value="NZ_NMVQ01000001.1"/>
</dbReference>
<organism evidence="7 8">
    <name type="scientific">Enemella dayhoffiae</name>
    <dbReference type="NCBI Taxonomy" id="2016507"/>
    <lineage>
        <taxon>Bacteria</taxon>
        <taxon>Bacillati</taxon>
        <taxon>Actinomycetota</taxon>
        <taxon>Actinomycetes</taxon>
        <taxon>Propionibacteriales</taxon>
        <taxon>Propionibacteriaceae</taxon>
        <taxon>Enemella</taxon>
    </lineage>
</organism>
<dbReference type="PROSITE" id="PS50977">
    <property type="entry name" value="HTH_TETR_2"/>
    <property type="match status" value="1"/>
</dbReference>
<proteinExistence type="predicted"/>
<dbReference type="Pfam" id="PF02909">
    <property type="entry name" value="TetR_C_1"/>
    <property type="match status" value="1"/>
</dbReference>
<evidence type="ECO:0000313" key="7">
    <source>
        <dbReference type="EMBL" id="OYO24935.1"/>
    </source>
</evidence>
<feature type="DNA-binding region" description="H-T-H motif" evidence="4">
    <location>
        <begin position="43"/>
        <end position="62"/>
    </location>
</feature>
<dbReference type="EMBL" id="NMVQ01000001">
    <property type="protein sequence ID" value="OYO24935.1"/>
    <property type="molecule type" value="Genomic_DNA"/>
</dbReference>
<keyword evidence="2 4" id="KW-0238">DNA-binding</keyword>
<feature type="compositionally biased region" description="Basic and acidic residues" evidence="5">
    <location>
        <begin position="8"/>
        <end position="23"/>
    </location>
</feature>
<keyword evidence="1" id="KW-0805">Transcription regulation</keyword>
<evidence type="ECO:0000256" key="1">
    <source>
        <dbReference type="ARBA" id="ARBA00023015"/>
    </source>
</evidence>
<name>A0A255HBL7_9ACTN</name>
<dbReference type="PANTHER" id="PTHR30055">
    <property type="entry name" value="HTH-TYPE TRANSCRIPTIONAL REGULATOR RUTR"/>
    <property type="match status" value="1"/>
</dbReference>
<dbReference type="PANTHER" id="PTHR30055:SF151">
    <property type="entry name" value="TRANSCRIPTIONAL REGULATORY PROTEIN"/>
    <property type="match status" value="1"/>
</dbReference>
<evidence type="ECO:0000256" key="3">
    <source>
        <dbReference type="ARBA" id="ARBA00023163"/>
    </source>
</evidence>
<dbReference type="SUPFAM" id="SSF48498">
    <property type="entry name" value="Tetracyclin repressor-like, C-terminal domain"/>
    <property type="match status" value="1"/>
</dbReference>
<dbReference type="InterPro" id="IPR001647">
    <property type="entry name" value="HTH_TetR"/>
</dbReference>
<protein>
    <recommendedName>
        <fullName evidence="6">HTH tetR-type domain-containing protein</fullName>
    </recommendedName>
</protein>
<dbReference type="GO" id="GO:0000976">
    <property type="term" value="F:transcription cis-regulatory region binding"/>
    <property type="evidence" value="ECO:0007669"/>
    <property type="project" value="TreeGrafter"/>
</dbReference>
<feature type="region of interest" description="Disordered" evidence="5">
    <location>
        <begin position="1"/>
        <end position="23"/>
    </location>
</feature>
<evidence type="ECO:0000313" key="8">
    <source>
        <dbReference type="Proteomes" id="UP000216311"/>
    </source>
</evidence>
<dbReference type="Pfam" id="PF00440">
    <property type="entry name" value="TetR_N"/>
    <property type="match status" value="1"/>
</dbReference>
<keyword evidence="8" id="KW-1185">Reference proteome</keyword>
<comment type="caution">
    <text evidence="7">The sequence shown here is derived from an EMBL/GenBank/DDBJ whole genome shotgun (WGS) entry which is preliminary data.</text>
</comment>
<reference evidence="7 8" key="1">
    <citation type="submission" date="2017-07" db="EMBL/GenBank/DDBJ databases">
        <title>Draft whole genome sequences of clinical Proprionibacteriaceae strains.</title>
        <authorList>
            <person name="Bernier A.-M."/>
            <person name="Bernard K."/>
            <person name="Domingo M.-C."/>
        </authorList>
    </citation>
    <scope>NUCLEOTIDE SEQUENCE [LARGE SCALE GENOMIC DNA]</scope>
    <source>
        <strain evidence="7 8">NML 130396</strain>
    </source>
</reference>
<evidence type="ECO:0000256" key="2">
    <source>
        <dbReference type="ARBA" id="ARBA00023125"/>
    </source>
</evidence>
<evidence type="ECO:0000259" key="6">
    <source>
        <dbReference type="PROSITE" id="PS50977"/>
    </source>
</evidence>
<gene>
    <name evidence="7" type="ORF">CGZ93_00155</name>
</gene>
<dbReference type="AlphaFoldDB" id="A0A255HBL7"/>
<dbReference type="InterPro" id="IPR009057">
    <property type="entry name" value="Homeodomain-like_sf"/>
</dbReference>
<dbReference type="GO" id="GO:0045892">
    <property type="term" value="P:negative regulation of DNA-templated transcription"/>
    <property type="evidence" value="ECO:0007669"/>
    <property type="project" value="InterPro"/>
</dbReference>
<dbReference type="InterPro" id="IPR036271">
    <property type="entry name" value="Tet_transcr_reg_TetR-rel_C_sf"/>
</dbReference>
<sequence length="214" mass="22877">MSGTIRGNPERSPRRGPRGDLDRGTWLAAGERLLDREGVAALSLRRLAAEAGATPNAFYTYFADLAELANEVGDRFLGTLGLPAILGGSGSPRERIESTVRRIWTAIRDRPGLTALLASRRIVGAHSMRLNEELLRVLTGAGMALPTASATVYALTAYLYGHLVCSVPDGADETVRRALSGLEPTDFPLTGESWTAAHDELPGLTELLDGLRVA</sequence>
<dbReference type="InterPro" id="IPR050109">
    <property type="entry name" value="HTH-type_TetR-like_transc_reg"/>
</dbReference>